<dbReference type="Proteomes" id="UP000326837">
    <property type="component" value="Chromosome"/>
</dbReference>
<accession>A0A5K7X7G1</accession>
<reference evidence="2" key="1">
    <citation type="submission" date="2019-10" db="EMBL/GenBank/DDBJ databases">
        <title>Lacipirellula parvula gen. nov., sp. nov., representing a lineage of planctomycetes widespread in freshwater anoxic habitats, and description of the family Lacipirellulaceae.</title>
        <authorList>
            <person name="Dedysh S.N."/>
            <person name="Kulichevskaya I.S."/>
            <person name="Beletsky A.V."/>
            <person name="Rakitin A.L."/>
            <person name="Mardanov A.V."/>
            <person name="Ivanova A.A."/>
            <person name="Saltykova V.X."/>
            <person name="Rijpstra W.I.C."/>
            <person name="Sinninghe Damste J.S."/>
            <person name="Ravin N.V."/>
        </authorList>
    </citation>
    <scope>NUCLEOTIDE SEQUENCE [LARGE SCALE GENOMIC DNA]</scope>
    <source>
        <strain evidence="2">PX69</strain>
    </source>
</reference>
<sequence length="103" mass="11441">MLAATIAEVVPQLVGGRDTVHLARKLMDYLIAYANDWERLPAEEIVNLALPAHLGLVALAREQPWKLRAAIESYVESRCDYEALDGDLDPVIERLVAEAMELA</sequence>
<evidence type="ECO:0000313" key="2">
    <source>
        <dbReference type="Proteomes" id="UP000326837"/>
    </source>
</evidence>
<dbReference type="EMBL" id="AP021861">
    <property type="protein sequence ID" value="BBO32315.1"/>
    <property type="molecule type" value="Genomic_DNA"/>
</dbReference>
<dbReference type="AlphaFoldDB" id="A0A5K7X7G1"/>
<organism evidence="1 2">
    <name type="scientific">Lacipirellula parvula</name>
    <dbReference type="NCBI Taxonomy" id="2650471"/>
    <lineage>
        <taxon>Bacteria</taxon>
        <taxon>Pseudomonadati</taxon>
        <taxon>Planctomycetota</taxon>
        <taxon>Planctomycetia</taxon>
        <taxon>Pirellulales</taxon>
        <taxon>Lacipirellulaceae</taxon>
        <taxon>Lacipirellula</taxon>
    </lineage>
</organism>
<evidence type="ECO:0000313" key="1">
    <source>
        <dbReference type="EMBL" id="BBO32315.1"/>
    </source>
</evidence>
<gene>
    <name evidence="1" type="ORF">PLANPX_1927</name>
</gene>
<name>A0A5K7X7G1_9BACT</name>
<keyword evidence="2" id="KW-1185">Reference proteome</keyword>
<proteinExistence type="predicted"/>
<dbReference type="KEGG" id="lpav:PLANPX_1927"/>
<protein>
    <submittedName>
        <fullName evidence="1">Uncharacterized protein</fullName>
    </submittedName>
</protein>